<sequence length="99" mass="10443">MIIGSRRKPDSRKETTSTPPRRLDREIRVVVGRPELRRYRHARPGAPERYVEGGEVGGDGSGAGGGDDGGLGLLEEPLDGLAVGLVAELPGQLEDPSSA</sequence>
<name>A0A2P5F767_TREOI</name>
<evidence type="ECO:0000313" key="3">
    <source>
        <dbReference type="Proteomes" id="UP000237000"/>
    </source>
</evidence>
<gene>
    <name evidence="2" type="ORF">TorRG33x02_106110</name>
</gene>
<reference evidence="3" key="1">
    <citation type="submission" date="2016-06" db="EMBL/GenBank/DDBJ databases">
        <title>Parallel loss of symbiosis genes in relatives of nitrogen-fixing non-legume Parasponia.</title>
        <authorList>
            <person name="Van Velzen R."/>
            <person name="Holmer R."/>
            <person name="Bu F."/>
            <person name="Rutten L."/>
            <person name="Van Zeijl A."/>
            <person name="Liu W."/>
            <person name="Santuari L."/>
            <person name="Cao Q."/>
            <person name="Sharma T."/>
            <person name="Shen D."/>
            <person name="Roswanjaya Y."/>
            <person name="Wardhani T."/>
            <person name="Kalhor M.S."/>
            <person name="Jansen J."/>
            <person name="Van den Hoogen J."/>
            <person name="Gungor B."/>
            <person name="Hartog M."/>
            <person name="Hontelez J."/>
            <person name="Verver J."/>
            <person name="Yang W.-C."/>
            <person name="Schijlen E."/>
            <person name="Repin R."/>
            <person name="Schilthuizen M."/>
            <person name="Schranz E."/>
            <person name="Heidstra R."/>
            <person name="Miyata K."/>
            <person name="Fedorova E."/>
            <person name="Kohlen W."/>
            <person name="Bisseling T."/>
            <person name="Smit S."/>
            <person name="Geurts R."/>
        </authorList>
    </citation>
    <scope>NUCLEOTIDE SEQUENCE [LARGE SCALE GENOMIC DNA]</scope>
    <source>
        <strain evidence="3">cv. RG33-2</strain>
    </source>
</reference>
<proteinExistence type="predicted"/>
<evidence type="ECO:0000256" key="1">
    <source>
        <dbReference type="SAM" id="MobiDB-lite"/>
    </source>
</evidence>
<feature type="compositionally biased region" description="Basic and acidic residues" evidence="1">
    <location>
        <begin position="7"/>
        <end position="24"/>
    </location>
</feature>
<dbReference type="EMBL" id="JXTC01000057">
    <property type="protein sequence ID" value="PON93627.1"/>
    <property type="molecule type" value="Genomic_DNA"/>
</dbReference>
<dbReference type="Proteomes" id="UP000237000">
    <property type="component" value="Unassembled WGS sequence"/>
</dbReference>
<feature type="compositionally biased region" description="Gly residues" evidence="1">
    <location>
        <begin position="54"/>
        <end position="72"/>
    </location>
</feature>
<comment type="caution">
    <text evidence="2">The sequence shown here is derived from an EMBL/GenBank/DDBJ whole genome shotgun (WGS) entry which is preliminary data.</text>
</comment>
<organism evidence="2 3">
    <name type="scientific">Trema orientale</name>
    <name type="common">Charcoal tree</name>
    <name type="synonym">Celtis orientalis</name>
    <dbReference type="NCBI Taxonomy" id="63057"/>
    <lineage>
        <taxon>Eukaryota</taxon>
        <taxon>Viridiplantae</taxon>
        <taxon>Streptophyta</taxon>
        <taxon>Embryophyta</taxon>
        <taxon>Tracheophyta</taxon>
        <taxon>Spermatophyta</taxon>
        <taxon>Magnoliopsida</taxon>
        <taxon>eudicotyledons</taxon>
        <taxon>Gunneridae</taxon>
        <taxon>Pentapetalae</taxon>
        <taxon>rosids</taxon>
        <taxon>fabids</taxon>
        <taxon>Rosales</taxon>
        <taxon>Cannabaceae</taxon>
        <taxon>Trema</taxon>
    </lineage>
</organism>
<dbReference type="InParanoid" id="A0A2P5F767"/>
<feature type="region of interest" description="Disordered" evidence="1">
    <location>
        <begin position="1"/>
        <end position="24"/>
    </location>
</feature>
<protein>
    <submittedName>
        <fullName evidence="2">Uncharacterized protein</fullName>
    </submittedName>
</protein>
<dbReference type="AlphaFoldDB" id="A0A2P5F767"/>
<evidence type="ECO:0000313" key="2">
    <source>
        <dbReference type="EMBL" id="PON93627.1"/>
    </source>
</evidence>
<accession>A0A2P5F767</accession>
<feature type="region of interest" description="Disordered" evidence="1">
    <location>
        <begin position="41"/>
        <end position="73"/>
    </location>
</feature>
<keyword evidence="3" id="KW-1185">Reference proteome</keyword>